<keyword evidence="4 10" id="KW-0479">Metal-binding</keyword>
<sequence>METLAIHGQLQTWRHELSTVNCKHGDTSYPRSIANMETRAIHGQLQTWRHELSTVNCKHGDTSYPRSIANLETRAIHGQLQTWRHELSTVNCKLGDTSYPRSIANMEARAIHGQLQTWRHELSTVNCKHGGTSYPRSIANMEARAIHGQLQTWRHELSTANCKHGGTSYPRPIANMETRAIHGQLQTWRHELSTANYKHGDTSYPRPITNMETRAIHGQLQTWRHELSTNGIIRAGGDDYLIEPVKEATVHGSAGFIGQPHKLYKRSLVDSHNQRRYEAQKSGQQEIIVEKNGADGDDDEYDIEEQSKVLINDLGYNDLEKNFHSVEKRSVTSLEKRSAYKYRFLKEMNMPKTVEVLVVVDKNMYHNHGDANITTYTLTLFNMLSQLFKDGSLGNKINVVLVGLILLEGDERGLNIDYNADDTLNSFCQWQSVLVGANGRQHDHAILLTGLDLCSYKNSPCDTLGFAPMEGMCNRVRSCTVNEDTGLSTAFTIAHEVGHNFGMFHDGEGNYCTESAGKIMSPTLMGKDGQFHWSVCSKAYLMRFLNTPQSDCLDDEPKQVAELKFPDKLPGELYNADIQCKWQFGSKARLCTYDFGKDICKALWCYRGNKRCETKFLPAAEGTSCGTGKWCRMGKCVDYGNEGPRPIHGEWSTWSEWSECSRSCGGGVITRERECSRPLPQYGGKSCDGDDKVYKLCNVQDCPAESEDFHAVQCSTYDKQPFRGWYLQWKPQRRHNDVNEPCKLYCVADTSNYVFTIKHTATDGMKCASDDEQICVHGECRHVGCDWVIGSQLKSDMCGVCDGDNSTCQLIQGEYLEQPKLNTYFPVTILPKSARSIRIREKSLSSNYLAMRNIFGKYFLNGHQRVAWPGTYTLGGAKFHYSRPYNEPETLEADGPLEEELVLEILVQDHNPGIQYEYTLPKLAEVGSVTESLHNYTWSLSVSSCSEQCGEGEKSVTAICLKDFEVEVDPDSCQESEKPETGVFPCNALPCKPRWVTESWSTCSKVCGGGKQKRRVRCRQRVSKTKDKKLKNKNCRNLPRPITKQRCNEQECPPTWRAGKWSKGPPPNNTKSCDMGEWIVSEWTRCSAECGGGQQKRQVWCENDSHDQVKNRHCRDMEKPERRQECNENSCPAAWQTGGWTECSLTCGLGYQQRQISCRSNSTETSEILEDSQCPQPPPTSRSTCNLGPCEVMEEYDWLLSPWGPCSQSCGPGYKSRHLRCSHVNHHHHHSVVNDNYCRNIPKPSTPMVESCKVTECSPERRHRHGPYGYQETFWWNVTKWSQCSVTCGEGVQSRIISCVNMLGQPSESCDVSTRPVATQTNEIDDI</sequence>
<keyword evidence="6 10" id="KW-0862">Zinc</keyword>
<evidence type="ECO:0000256" key="9">
    <source>
        <dbReference type="ARBA" id="ARBA00023180"/>
    </source>
</evidence>
<evidence type="ECO:0000256" key="2">
    <source>
        <dbReference type="ARBA" id="ARBA00022525"/>
    </source>
</evidence>
<dbReference type="InterPro" id="IPR050439">
    <property type="entry name" value="ADAMTS_ADAMTS-like"/>
</dbReference>
<evidence type="ECO:0000256" key="10">
    <source>
        <dbReference type="PROSITE-ProRule" id="PRU00276"/>
    </source>
</evidence>
<keyword evidence="8 10" id="KW-1015">Disulfide bond</keyword>
<evidence type="ECO:0000256" key="1">
    <source>
        <dbReference type="ARBA" id="ARBA00004613"/>
    </source>
</evidence>
<organism evidence="12 13">
    <name type="scientific">Mya arenaria</name>
    <name type="common">Soft-shell clam</name>
    <dbReference type="NCBI Taxonomy" id="6604"/>
    <lineage>
        <taxon>Eukaryota</taxon>
        <taxon>Metazoa</taxon>
        <taxon>Spiralia</taxon>
        <taxon>Lophotrochozoa</taxon>
        <taxon>Mollusca</taxon>
        <taxon>Bivalvia</taxon>
        <taxon>Autobranchia</taxon>
        <taxon>Heteroconchia</taxon>
        <taxon>Euheterodonta</taxon>
        <taxon>Imparidentia</taxon>
        <taxon>Neoheterodontei</taxon>
        <taxon>Myida</taxon>
        <taxon>Myoidea</taxon>
        <taxon>Myidae</taxon>
        <taxon>Mya</taxon>
    </lineage>
</organism>
<dbReference type="Gene3D" id="3.40.1620.60">
    <property type="match status" value="1"/>
</dbReference>
<dbReference type="InterPro" id="IPR000884">
    <property type="entry name" value="TSP1_rpt"/>
</dbReference>
<evidence type="ECO:0000256" key="5">
    <source>
        <dbReference type="ARBA" id="ARBA00022801"/>
    </source>
</evidence>
<dbReference type="SUPFAM" id="SSF55486">
    <property type="entry name" value="Metalloproteases ('zincins'), catalytic domain"/>
    <property type="match status" value="1"/>
</dbReference>
<evidence type="ECO:0000313" key="13">
    <source>
        <dbReference type="Proteomes" id="UP001164746"/>
    </source>
</evidence>
<evidence type="ECO:0000256" key="8">
    <source>
        <dbReference type="ARBA" id="ARBA00023157"/>
    </source>
</evidence>
<dbReference type="Proteomes" id="UP001164746">
    <property type="component" value="Chromosome 8"/>
</dbReference>
<dbReference type="InterPro" id="IPR041645">
    <property type="entry name" value="ADAMTS_CR_2"/>
</dbReference>
<dbReference type="CDD" id="cd04273">
    <property type="entry name" value="ZnMc_ADAMTS_like"/>
    <property type="match status" value="1"/>
</dbReference>
<feature type="disulfide bond" evidence="10">
    <location>
        <begin position="512"/>
        <end position="536"/>
    </location>
</feature>
<comment type="caution">
    <text evidence="10">Lacks conserved residue(s) required for the propagation of feature annotation.</text>
</comment>
<feature type="binding site" evidence="10">
    <location>
        <position position="505"/>
    </location>
    <ligand>
        <name>Zn(2+)</name>
        <dbReference type="ChEBI" id="CHEBI:29105"/>
        <note>catalytic</note>
    </ligand>
</feature>
<evidence type="ECO:0000313" key="12">
    <source>
        <dbReference type="EMBL" id="WAR11678.1"/>
    </source>
</evidence>
<reference evidence="12" key="1">
    <citation type="submission" date="2022-11" db="EMBL/GenBank/DDBJ databases">
        <title>Centuries of genome instability and evolution in soft-shell clam transmissible cancer (bioRxiv).</title>
        <authorList>
            <person name="Hart S.F.M."/>
            <person name="Yonemitsu M.A."/>
            <person name="Giersch R.M."/>
            <person name="Beal B.F."/>
            <person name="Arriagada G."/>
            <person name="Davis B.W."/>
            <person name="Ostrander E.A."/>
            <person name="Goff S.P."/>
            <person name="Metzger M.J."/>
        </authorList>
    </citation>
    <scope>NUCLEOTIDE SEQUENCE</scope>
    <source>
        <strain evidence="12">MELC-2E11</strain>
        <tissue evidence="12">Siphon/mantle</tissue>
    </source>
</reference>
<dbReference type="InterPro" id="IPR045371">
    <property type="entry name" value="ADAMTS_CR_3"/>
</dbReference>
<dbReference type="Pfam" id="PF00090">
    <property type="entry name" value="TSP_1"/>
    <property type="match status" value="1"/>
</dbReference>
<feature type="binding site" evidence="10">
    <location>
        <position position="499"/>
    </location>
    <ligand>
        <name>Zn(2+)</name>
        <dbReference type="ChEBI" id="CHEBI:29105"/>
        <note>catalytic</note>
    </ligand>
</feature>
<dbReference type="InterPro" id="IPR036383">
    <property type="entry name" value="TSP1_rpt_sf"/>
</dbReference>
<keyword evidence="3" id="KW-0645">Protease</keyword>
<name>A0ABY7ESY7_MYAAR</name>
<dbReference type="PRINTS" id="PR01857">
    <property type="entry name" value="ADAMTSFAMILY"/>
</dbReference>
<proteinExistence type="predicted"/>
<dbReference type="SUPFAM" id="SSF82895">
    <property type="entry name" value="TSP-1 type 1 repeat"/>
    <property type="match status" value="6"/>
</dbReference>
<comment type="subcellular location">
    <subcellularLocation>
        <location evidence="1">Secreted</location>
    </subcellularLocation>
</comment>
<dbReference type="InterPro" id="IPR010294">
    <property type="entry name" value="ADAMTS_spacer1"/>
</dbReference>
<feature type="domain" description="Peptidase M12B" evidence="11">
    <location>
        <begin position="352"/>
        <end position="557"/>
    </location>
</feature>
<evidence type="ECO:0000256" key="7">
    <source>
        <dbReference type="ARBA" id="ARBA00023049"/>
    </source>
</evidence>
<keyword evidence="7" id="KW-0482">Metalloprotease</keyword>
<keyword evidence="9" id="KW-0325">Glycoprotein</keyword>
<gene>
    <name evidence="12" type="ORF">MAR_025858</name>
</gene>
<dbReference type="InterPro" id="IPR013273">
    <property type="entry name" value="ADAMTS/ADAMTS-like"/>
</dbReference>
<evidence type="ECO:0000256" key="3">
    <source>
        <dbReference type="ARBA" id="ARBA00022670"/>
    </source>
</evidence>
<evidence type="ECO:0000256" key="6">
    <source>
        <dbReference type="ARBA" id="ARBA00022833"/>
    </source>
</evidence>
<dbReference type="Pfam" id="PF17771">
    <property type="entry name" value="ADAMTS_CR_2"/>
    <property type="match status" value="1"/>
</dbReference>
<dbReference type="Pfam" id="PF01421">
    <property type="entry name" value="Reprolysin"/>
    <property type="match status" value="1"/>
</dbReference>
<dbReference type="Pfam" id="PF05986">
    <property type="entry name" value="ADAMTS_spacer1"/>
    <property type="match status" value="1"/>
</dbReference>
<protein>
    <submittedName>
        <fullName evidence="12">ATS18-like protein</fullName>
    </submittedName>
</protein>
<dbReference type="Gene3D" id="2.60.120.830">
    <property type="match status" value="1"/>
</dbReference>
<dbReference type="PROSITE" id="PS50215">
    <property type="entry name" value="ADAM_MEPRO"/>
    <property type="match status" value="1"/>
</dbReference>
<dbReference type="PANTHER" id="PTHR13723:SF293">
    <property type="entry name" value="A DISINTEGRIN AND METALLOPROTEINASE WITH THROMBOSPONDIN MOTIFS 18"/>
    <property type="match status" value="1"/>
</dbReference>
<evidence type="ECO:0000256" key="4">
    <source>
        <dbReference type="ARBA" id="ARBA00022723"/>
    </source>
</evidence>
<dbReference type="EMBL" id="CP111019">
    <property type="protein sequence ID" value="WAR11678.1"/>
    <property type="molecule type" value="Genomic_DNA"/>
</dbReference>
<dbReference type="Gene3D" id="2.20.100.10">
    <property type="entry name" value="Thrombospondin type-1 (TSP1) repeat"/>
    <property type="match status" value="6"/>
</dbReference>
<dbReference type="Gene3D" id="3.40.390.10">
    <property type="entry name" value="Collagenase (Catalytic Domain)"/>
    <property type="match status" value="1"/>
</dbReference>
<keyword evidence="5" id="KW-0378">Hydrolase</keyword>
<feature type="active site" evidence="10">
    <location>
        <position position="496"/>
    </location>
</feature>
<dbReference type="SMART" id="SM00209">
    <property type="entry name" value="TSP1"/>
    <property type="match status" value="7"/>
</dbReference>
<dbReference type="InterPro" id="IPR001590">
    <property type="entry name" value="Peptidase_M12B"/>
</dbReference>
<accession>A0ABY7ESY7</accession>
<dbReference type="PROSITE" id="PS50092">
    <property type="entry name" value="TSP1"/>
    <property type="match status" value="6"/>
</dbReference>
<evidence type="ECO:0000259" key="11">
    <source>
        <dbReference type="PROSITE" id="PS50215"/>
    </source>
</evidence>
<dbReference type="PANTHER" id="PTHR13723">
    <property type="entry name" value="ADAMTS A DISINTEGRIN AND METALLOPROTEASE WITH THROMBOSPONDIN MOTIFS PROTEASE"/>
    <property type="match status" value="1"/>
</dbReference>
<keyword evidence="2" id="KW-0964">Secreted</keyword>
<keyword evidence="13" id="KW-1185">Reference proteome</keyword>
<dbReference type="Pfam" id="PF19236">
    <property type="entry name" value="ADAMTS_CR_3"/>
    <property type="match status" value="1"/>
</dbReference>
<dbReference type="InterPro" id="IPR024079">
    <property type="entry name" value="MetalloPept_cat_dom_sf"/>
</dbReference>
<dbReference type="Pfam" id="PF19030">
    <property type="entry name" value="TSP1_ADAMTS"/>
    <property type="match status" value="5"/>
</dbReference>
<feature type="binding site" evidence="10">
    <location>
        <position position="495"/>
    </location>
    <ligand>
        <name>Zn(2+)</name>
        <dbReference type="ChEBI" id="CHEBI:29105"/>
        <note>catalytic</note>
    </ligand>
</feature>